<dbReference type="NCBIfam" id="NF047389">
    <property type="entry name" value="ATPase_Sll1717"/>
    <property type="match status" value="1"/>
</dbReference>
<reference evidence="1 2" key="1">
    <citation type="submission" date="2020-08" db="EMBL/GenBank/DDBJ databases">
        <title>Genomic Encyclopedia of Type Strains, Phase IV (KMG-IV): sequencing the most valuable type-strain genomes for metagenomic binning, comparative biology and taxonomic classification.</title>
        <authorList>
            <person name="Goeker M."/>
        </authorList>
    </citation>
    <scope>NUCLEOTIDE SEQUENCE [LARGE SCALE GENOMIC DNA]</scope>
    <source>
        <strain evidence="1 2">DSM 17976</strain>
    </source>
</reference>
<protein>
    <submittedName>
        <fullName evidence="1">Energy-coupling factor transporter ATP-binding protein EcfA2</fullName>
    </submittedName>
</protein>
<accession>A0A7W6ESZ8</accession>
<name>A0A7W6ESZ8_9BACT</name>
<sequence length="795" mass="94113">MRGKIFISYSYPLNSKIKFLVEYLRKESDNLYEVLFDTTHVDHHHHGNIRAFIEQVEQADVAILFLSKTYHDKVREQDENVGVYDEYKRIVNRYKKQKTNGYYQLPTKENNKLITSKVLKIVKFFRVIPIMVSGNMPESVPNDLIIEHLKVFDFSGLHVTEKNGRLSAPTFKKEFKKDMDSILEEIKDVCSAYQEEFKRNWQTEFHELFEDTKARWHDYETFQKYKKAFVETRVYGKIINQSTKFLIGRKGSGKSTLSDIIPLLDQNQYLGSIRINIDKFPMEMIYTLLFQKDKGVKSDLNLLSLRDSMIRAWEIFIITCFIELTITDLAQDKNFEIDDDTFGLFWAYLKDILKAEDPREIRTFEDRHSIYLLRSFELLYNFTESNRAALDSFVISAQKRAHDPSLFRKYALTNPIVEKLQIVTKRLKGSKIFFSFDGFDTSFDLFRRKDYTLEEHDLDVEIQERIKFEIDWLWSFIQLIIDAKGLSPTVKGVFDLLNYCITIPRDRFLEIEKRDRDKYRFNHQQFDDLHWSGPELCDLLGKRLELLSGYPLLRSKTPIKKFEDLCKTIYGTIPYEIDFNFNGKQHVRIPLFCYILRHTFWRPREILWYYTGILNAERKASQNGTKLTTEKIRELVRFTTAQVVESEFLGEFESSFLNIRDVLNRFEEAEQILNYEDLYKILNNVEFKITNNKIATIESKIDYLYEIGFLGTFNTQKSISKSNKNNSLMDYSFIFTNGVDHARKASSNFKNVLFVIHPVFCEKYSIDTSKNDFVLSFTMEDIENHELVVFGTRRG</sequence>
<keyword evidence="2" id="KW-1185">Reference proteome</keyword>
<dbReference type="AlphaFoldDB" id="A0A7W6ESZ8"/>
<dbReference type="GO" id="GO:0005524">
    <property type="term" value="F:ATP binding"/>
    <property type="evidence" value="ECO:0007669"/>
    <property type="project" value="UniProtKB-KW"/>
</dbReference>
<evidence type="ECO:0000313" key="1">
    <source>
        <dbReference type="EMBL" id="MBB3841052.1"/>
    </source>
</evidence>
<proteinExistence type="predicted"/>
<organism evidence="1 2">
    <name type="scientific">Runella defluvii</name>
    <dbReference type="NCBI Taxonomy" id="370973"/>
    <lineage>
        <taxon>Bacteria</taxon>
        <taxon>Pseudomonadati</taxon>
        <taxon>Bacteroidota</taxon>
        <taxon>Cytophagia</taxon>
        <taxon>Cytophagales</taxon>
        <taxon>Spirosomataceae</taxon>
        <taxon>Runella</taxon>
    </lineage>
</organism>
<dbReference type="EMBL" id="JACIBY010000014">
    <property type="protein sequence ID" value="MBB3841052.1"/>
    <property type="molecule type" value="Genomic_DNA"/>
</dbReference>
<gene>
    <name evidence="1" type="ORF">FHS57_005073</name>
</gene>
<dbReference type="RefSeq" id="WP_183978454.1">
    <property type="nucleotide sequence ID" value="NZ_JACIBY010000014.1"/>
</dbReference>
<dbReference type="Proteomes" id="UP000541352">
    <property type="component" value="Unassembled WGS sequence"/>
</dbReference>
<keyword evidence="1" id="KW-0547">Nucleotide-binding</keyword>
<evidence type="ECO:0000313" key="2">
    <source>
        <dbReference type="Proteomes" id="UP000541352"/>
    </source>
</evidence>
<comment type="caution">
    <text evidence="1">The sequence shown here is derived from an EMBL/GenBank/DDBJ whole genome shotgun (WGS) entry which is preliminary data.</text>
</comment>
<keyword evidence="1" id="KW-0067">ATP-binding</keyword>
<dbReference type="InterPro" id="IPR059206">
    <property type="entry name" value="Sll1717-like"/>
</dbReference>